<proteinExistence type="predicted"/>
<dbReference type="EMBL" id="GDID01003344">
    <property type="protein sequence ID" value="JAP93262.1"/>
    <property type="molecule type" value="Transcribed_RNA"/>
</dbReference>
<reference evidence="1" key="1">
    <citation type="submission" date="2015-07" db="EMBL/GenBank/DDBJ databases">
        <title>Adaptation to a free-living lifestyle via gene acquisitions in the diplomonad Trepomonas sp. PC1.</title>
        <authorList>
            <person name="Xu F."/>
            <person name="Jerlstrom-Hultqvist J."/>
            <person name="Kolisko M."/>
            <person name="Simpson A.G.B."/>
            <person name="Roger A.J."/>
            <person name="Svard S.G."/>
            <person name="Andersson J.O."/>
        </authorList>
    </citation>
    <scope>NUCLEOTIDE SEQUENCE</scope>
    <source>
        <strain evidence="1">PC1</strain>
    </source>
</reference>
<name>A0A146K8S0_9EUKA</name>
<accession>A0A146K8S0</accession>
<dbReference type="AlphaFoldDB" id="A0A146K8S0"/>
<gene>
    <name evidence="1" type="ORF">TPC1_14525</name>
</gene>
<evidence type="ECO:0000313" key="1">
    <source>
        <dbReference type="EMBL" id="JAP93262.1"/>
    </source>
</evidence>
<protein>
    <submittedName>
        <fullName evidence="1">Uncharacterized protein</fullName>
    </submittedName>
</protein>
<sequence>KTYHKLVKFDENFKNYNFQSLKFVEKQLTGIQTKNQGEQFVHFKEIVKELEEIYFDENVVFLAKGAEMEQKILTKALNEFVQVYEVQCYHFIQKNEIIELEGNKSKVNADKCEYHRQKADKFHCALQDVMVW</sequence>
<organism evidence="1">
    <name type="scientific">Trepomonas sp. PC1</name>
    <dbReference type="NCBI Taxonomy" id="1076344"/>
    <lineage>
        <taxon>Eukaryota</taxon>
        <taxon>Metamonada</taxon>
        <taxon>Diplomonadida</taxon>
        <taxon>Hexamitidae</taxon>
        <taxon>Hexamitinae</taxon>
        <taxon>Trepomonas</taxon>
    </lineage>
</organism>
<feature type="non-terminal residue" evidence="1">
    <location>
        <position position="1"/>
    </location>
</feature>
<feature type="non-terminal residue" evidence="1">
    <location>
        <position position="132"/>
    </location>
</feature>